<name>A0A2S3ZPU6_9MICO</name>
<gene>
    <name evidence="2" type="ORF">C3B59_01180</name>
</gene>
<keyword evidence="1" id="KW-0472">Membrane</keyword>
<evidence type="ECO:0000313" key="3">
    <source>
        <dbReference type="Proteomes" id="UP000237104"/>
    </source>
</evidence>
<proteinExistence type="predicted"/>
<feature type="transmembrane region" description="Helical" evidence="1">
    <location>
        <begin position="46"/>
        <end position="66"/>
    </location>
</feature>
<comment type="caution">
    <text evidence="2">The sequence shown here is derived from an EMBL/GenBank/DDBJ whole genome shotgun (WGS) entry which is preliminary data.</text>
</comment>
<evidence type="ECO:0000313" key="2">
    <source>
        <dbReference type="EMBL" id="POH71248.1"/>
    </source>
</evidence>
<accession>A0A2S3ZPU6</accession>
<keyword evidence="1" id="KW-0812">Transmembrane</keyword>
<protein>
    <submittedName>
        <fullName evidence="2">Uncharacterized protein</fullName>
    </submittedName>
</protein>
<dbReference type="AlphaFoldDB" id="A0A2S3ZPU6"/>
<dbReference type="EMBL" id="PPXF01000011">
    <property type="protein sequence ID" value="POH71248.1"/>
    <property type="molecule type" value="Genomic_DNA"/>
</dbReference>
<evidence type="ECO:0000256" key="1">
    <source>
        <dbReference type="SAM" id="Phobius"/>
    </source>
</evidence>
<reference evidence="2 3" key="1">
    <citation type="submission" date="2018-01" db="EMBL/GenBank/DDBJ databases">
        <title>Cryobacterium sp. nov., from glaciers in China.</title>
        <authorList>
            <person name="Liu Q."/>
            <person name="Xin Y.-H."/>
        </authorList>
    </citation>
    <scope>NUCLEOTIDE SEQUENCE [LARGE SCALE GENOMIC DNA]</scope>
    <source>
        <strain evidence="2 3">TMB1-8</strain>
    </source>
</reference>
<keyword evidence="1" id="KW-1133">Transmembrane helix</keyword>
<dbReference type="Proteomes" id="UP000237104">
    <property type="component" value="Unassembled WGS sequence"/>
</dbReference>
<feature type="transmembrane region" description="Helical" evidence="1">
    <location>
        <begin position="21"/>
        <end position="40"/>
    </location>
</feature>
<sequence length="70" mass="7779">MIVLRQAVWAGIAALQRSAFAAVWAVLYFVAQFLMAFLNIDPVQYFIYAIALAAAVLLWIPATRVYSRGS</sequence>
<organism evidence="2 3">
    <name type="scientific">Cryobacterium zongtaii</name>
    <dbReference type="NCBI Taxonomy" id="1259217"/>
    <lineage>
        <taxon>Bacteria</taxon>
        <taxon>Bacillati</taxon>
        <taxon>Actinomycetota</taxon>
        <taxon>Actinomycetes</taxon>
        <taxon>Micrococcales</taxon>
        <taxon>Microbacteriaceae</taxon>
        <taxon>Cryobacterium</taxon>
    </lineage>
</organism>